<evidence type="ECO:0000313" key="2">
    <source>
        <dbReference type="EMBL" id="GMI58847.1"/>
    </source>
</evidence>
<comment type="caution">
    <text evidence="2">The sequence shown here is derived from an EMBL/GenBank/DDBJ whole genome shotgun (WGS) entry which is preliminary data.</text>
</comment>
<evidence type="ECO:0000313" key="3">
    <source>
        <dbReference type="Proteomes" id="UP001165060"/>
    </source>
</evidence>
<dbReference type="PANTHER" id="PTHR11851:SF49">
    <property type="entry name" value="MITOCHONDRIAL-PROCESSING PEPTIDASE SUBUNIT ALPHA"/>
    <property type="match status" value="1"/>
</dbReference>
<reference evidence="2 3" key="1">
    <citation type="journal article" date="2023" name="Commun. Biol.">
        <title>Genome analysis of Parmales, the sister group of diatoms, reveals the evolutionary specialization of diatoms from phago-mixotrophs to photoautotrophs.</title>
        <authorList>
            <person name="Ban H."/>
            <person name="Sato S."/>
            <person name="Yoshikawa S."/>
            <person name="Yamada K."/>
            <person name="Nakamura Y."/>
            <person name="Ichinomiya M."/>
            <person name="Sato N."/>
            <person name="Blanc-Mathieu R."/>
            <person name="Endo H."/>
            <person name="Kuwata A."/>
            <person name="Ogata H."/>
        </authorList>
    </citation>
    <scope>NUCLEOTIDE SEQUENCE [LARGE SCALE GENOMIC DNA]</scope>
</reference>
<sequence length="414" mass="40937">MLARASLGPSVSAVSRRSLSMLTMAHEPPGLPASSPAASPFPTATVSALPNGMTVATTSSSVASSTISLTYPHGSSSGAPGAAAAFKHMALRSSDQGSSLAQLRKVEDTGCAVFKSVDRTSITTGVTGSPDAILECLPLLGTKTLHWEPWDVRDAINAAGLDAANAATDPASSLEDQIFAAAYGEKTGMGRSMYGKAGEADLKHFHSLLSASGAVLTATNVDHKEFLSLLQGAGDSKGAAAAADKYTGGESRIAAISSSAHVALAFPADPALASAMTALLSLTATSPLTSFRTGPLVGIAGSADAGTADVMCGALADAVTGALKADADMLKRALAKAKAADAFAYSGSSQDVAAALTSAVLGGGAVGEAGVIEAAGKVTADGLKKAMAAAVAQGASVASVGEIGKVSYKGDFKF</sequence>
<dbReference type="SUPFAM" id="SSF63411">
    <property type="entry name" value="LuxS/MPP-like metallohydrolase"/>
    <property type="match status" value="2"/>
</dbReference>
<dbReference type="InterPro" id="IPR011249">
    <property type="entry name" value="Metalloenz_LuxS/M16"/>
</dbReference>
<comment type="similarity">
    <text evidence="1">Belongs to the peptidase M16 family.</text>
</comment>
<dbReference type="EMBL" id="BRYB01006491">
    <property type="protein sequence ID" value="GMI58847.1"/>
    <property type="molecule type" value="Genomic_DNA"/>
</dbReference>
<dbReference type="InterPro" id="IPR050361">
    <property type="entry name" value="MPP/UQCRC_Complex"/>
</dbReference>
<protein>
    <submittedName>
        <fullName evidence="2">Uncharacterized protein</fullName>
    </submittedName>
</protein>
<name>A0ABQ6NDX8_9STRA</name>
<keyword evidence="3" id="KW-1185">Reference proteome</keyword>
<gene>
    <name evidence="2" type="ORF">TeGR_g8147</name>
</gene>
<proteinExistence type="inferred from homology"/>
<accession>A0ABQ6NDX8</accession>
<dbReference type="PANTHER" id="PTHR11851">
    <property type="entry name" value="METALLOPROTEASE"/>
    <property type="match status" value="1"/>
</dbReference>
<evidence type="ECO:0000256" key="1">
    <source>
        <dbReference type="ARBA" id="ARBA00007261"/>
    </source>
</evidence>
<dbReference type="Proteomes" id="UP001165060">
    <property type="component" value="Unassembled WGS sequence"/>
</dbReference>
<organism evidence="2 3">
    <name type="scientific">Tetraparma gracilis</name>
    <dbReference type="NCBI Taxonomy" id="2962635"/>
    <lineage>
        <taxon>Eukaryota</taxon>
        <taxon>Sar</taxon>
        <taxon>Stramenopiles</taxon>
        <taxon>Ochrophyta</taxon>
        <taxon>Bolidophyceae</taxon>
        <taxon>Parmales</taxon>
        <taxon>Triparmaceae</taxon>
        <taxon>Tetraparma</taxon>
    </lineage>
</organism>
<dbReference type="Gene3D" id="3.30.830.10">
    <property type="entry name" value="Metalloenzyme, LuxS/M16 peptidase-like"/>
    <property type="match status" value="2"/>
</dbReference>